<sequence>MNECFLVREYHYYLSRLGANTIPNPMPSSKEYLVDTDGRHLFYWLYSLLKPEGFMEGKKGEVRPTAPAASCGIVSTALLHSILPEDRLLRYIVSACFST</sequence>
<organism evidence="1">
    <name type="scientific">Picea glauca</name>
    <name type="common">White spruce</name>
    <name type="synonym">Pinus glauca</name>
    <dbReference type="NCBI Taxonomy" id="3330"/>
    <lineage>
        <taxon>Eukaryota</taxon>
        <taxon>Viridiplantae</taxon>
        <taxon>Streptophyta</taxon>
        <taxon>Embryophyta</taxon>
        <taxon>Tracheophyta</taxon>
        <taxon>Spermatophyta</taxon>
        <taxon>Pinopsida</taxon>
        <taxon>Pinidae</taxon>
        <taxon>Conifers I</taxon>
        <taxon>Pinales</taxon>
        <taxon>Pinaceae</taxon>
        <taxon>Picea</taxon>
    </lineage>
</organism>
<comment type="caution">
    <text evidence="1">The sequence shown here is derived from an EMBL/GenBank/DDBJ whole genome shotgun (WGS) entry which is preliminary data.</text>
</comment>
<keyword evidence="1" id="KW-0496">Mitochondrion</keyword>
<reference evidence="1" key="1">
    <citation type="journal article" date="2015" name="Genome Biol. Evol.">
        <title>Organellar Genomes of White Spruce (Picea glauca): Assembly and Annotation.</title>
        <authorList>
            <person name="Jackman S.D."/>
            <person name="Warren R.L."/>
            <person name="Gibb E.A."/>
            <person name="Vandervalk B.P."/>
            <person name="Mohamadi H."/>
            <person name="Chu J."/>
            <person name="Raymond A."/>
            <person name="Pleasance S."/>
            <person name="Coope R."/>
            <person name="Wildung M.R."/>
            <person name="Ritland C.E."/>
            <person name="Bousquet J."/>
            <person name="Jones S.J."/>
            <person name="Bohlmann J."/>
            <person name="Birol I."/>
        </authorList>
    </citation>
    <scope>NUCLEOTIDE SEQUENCE [LARGE SCALE GENOMIC DNA]</scope>
    <source>
        <tissue evidence="1">Flushing bud</tissue>
    </source>
</reference>
<dbReference type="AlphaFoldDB" id="A0A124GN95"/>
<proteinExistence type="predicted"/>
<geneLocation type="mitochondrion" evidence="1"/>
<name>A0A124GN95_PICGL</name>
<dbReference type="EMBL" id="LKAM01000006">
    <property type="protein sequence ID" value="KUM48126.1"/>
    <property type="molecule type" value="Genomic_DNA"/>
</dbReference>
<evidence type="ECO:0000313" key="1">
    <source>
        <dbReference type="EMBL" id="KUM48126.1"/>
    </source>
</evidence>
<protein>
    <submittedName>
        <fullName evidence="1">Uncharacterized protein</fullName>
    </submittedName>
</protein>
<accession>A0A124GN95</accession>
<gene>
    <name evidence="1" type="ORF">ABT39_MTgene5122</name>
</gene>